<dbReference type="AlphaFoldDB" id="A0A1Y3P1N6"/>
<dbReference type="EMBL" id="LOHF01000016">
    <property type="protein sequence ID" value="OUM72421.1"/>
    <property type="molecule type" value="Genomic_DNA"/>
</dbReference>
<keyword evidence="2" id="KW-1185">Reference proteome</keyword>
<dbReference type="Proteomes" id="UP000195440">
    <property type="component" value="Unassembled WGS sequence"/>
</dbReference>
<sequence length="443" mass="49489">MSWNSKVIWSEGMLLQPQHLQQHDRFLQAQLEARVSGLRPYFWGFSRLEIDQELLALGKLSLRSYSAVMRDGTPVGMPFEDNAPLPLEIPPDARDLTVVLALPTRRPGVSEVDDRNGQENFARYRPAEYEAWDSNGLDNSALMHVGKLRLKLAFENTVADAHTTLGVARIIERRADQSVLLDPHFCPPCLEVRVAPVLGSFMDELLGLLNQRAAALAARLSQPGSNDVVEITDFLLLQALNRSEPLVRHLSGMTGLHPELLYRELATLAGELATFVQAEKRSTRYSVYRHDGLAESFSPLIQDLRHSLSAVIDARAVQIALEERQYGIRVAVLPDPELLRSASFVLAVNAQMPSEAIRSSFPPQVKLGSVEKIRELVNFQLPGIGLRPLPVAPRQLPFHAGFTYFELEKNSEQWLHLTNSAGFALHVAGEFPGLEMQFWAIRS</sequence>
<dbReference type="Pfam" id="PF05936">
    <property type="entry name" value="T6SS_VasE"/>
    <property type="match status" value="1"/>
</dbReference>
<protein>
    <submittedName>
        <fullName evidence="1">Type VI secretion protein</fullName>
    </submittedName>
</protein>
<dbReference type="PANTHER" id="PTHR35566:SF1">
    <property type="entry name" value="TYPE VI SECRETION SYSTEM BASEPLATE COMPONENT TSSK1"/>
    <property type="match status" value="1"/>
</dbReference>
<proteinExistence type="predicted"/>
<dbReference type="PANTHER" id="PTHR35566">
    <property type="entry name" value="BLR3599 PROTEIN"/>
    <property type="match status" value="1"/>
</dbReference>
<dbReference type="RefSeq" id="WP_087270459.1">
    <property type="nucleotide sequence ID" value="NZ_JBJGBV010000004.1"/>
</dbReference>
<evidence type="ECO:0000313" key="1">
    <source>
        <dbReference type="EMBL" id="OUM72421.1"/>
    </source>
</evidence>
<reference evidence="1 2" key="1">
    <citation type="journal article" date="2017" name="Syst. Appl. Microbiol.">
        <title>Pseudomonas caspiana sp. nov., a citrus pathogen in the Pseudomonas syringae phylogenetic group.</title>
        <authorList>
            <person name="Busquets A."/>
            <person name="Gomila M."/>
            <person name="Beiki F."/>
            <person name="Mulet M."/>
            <person name="Rahimian H."/>
            <person name="Garcia-Valdes E."/>
            <person name="Lalucat J."/>
        </authorList>
    </citation>
    <scope>NUCLEOTIDE SEQUENCE [LARGE SCALE GENOMIC DNA]</scope>
    <source>
        <strain evidence="1 2">FBF102</strain>
    </source>
</reference>
<dbReference type="InterPro" id="IPR010263">
    <property type="entry name" value="T6SS_TssK"/>
</dbReference>
<gene>
    <name evidence="1" type="ORF">AUC60_17760</name>
</gene>
<dbReference type="OrthoDB" id="9775333at2"/>
<accession>A0A1Y3P1N6</accession>
<evidence type="ECO:0000313" key="2">
    <source>
        <dbReference type="Proteomes" id="UP000195440"/>
    </source>
</evidence>
<organism evidence="1 2">
    <name type="scientific">Pseudomonas caspiana</name>
    <dbReference type="NCBI Taxonomy" id="1451454"/>
    <lineage>
        <taxon>Bacteria</taxon>
        <taxon>Pseudomonadati</taxon>
        <taxon>Pseudomonadota</taxon>
        <taxon>Gammaproteobacteria</taxon>
        <taxon>Pseudomonadales</taxon>
        <taxon>Pseudomonadaceae</taxon>
        <taxon>Pseudomonas</taxon>
    </lineage>
</organism>
<name>A0A1Y3P1N6_9PSED</name>
<dbReference type="NCBIfam" id="TIGR03353">
    <property type="entry name" value="VI_chp_4"/>
    <property type="match status" value="1"/>
</dbReference>
<comment type="caution">
    <text evidence="1">The sequence shown here is derived from an EMBL/GenBank/DDBJ whole genome shotgun (WGS) entry which is preliminary data.</text>
</comment>